<proteinExistence type="predicted"/>
<accession>A0A6I6HA06</accession>
<sequence>MSVKEEVQTNLPENLEQPELSSRERMVVQMFRWLDEQSQNDIIRFLDALLTPR</sequence>
<organism evidence="1 2">
    <name type="scientific">Pseudomonas alkylphenolica</name>
    <dbReference type="NCBI Taxonomy" id="237609"/>
    <lineage>
        <taxon>Bacteria</taxon>
        <taxon>Pseudomonadati</taxon>
        <taxon>Pseudomonadota</taxon>
        <taxon>Gammaproteobacteria</taxon>
        <taxon>Pseudomonadales</taxon>
        <taxon>Pseudomonadaceae</taxon>
        <taxon>Pseudomonas</taxon>
    </lineage>
</organism>
<name>A0A6I6HA06_9PSED</name>
<dbReference type="AlphaFoldDB" id="A0A6I6HA06"/>
<evidence type="ECO:0000313" key="1">
    <source>
        <dbReference type="EMBL" id="QGW78474.1"/>
    </source>
</evidence>
<dbReference type="EMBL" id="CP046621">
    <property type="protein sequence ID" value="QGW78474.1"/>
    <property type="molecule type" value="Genomic_DNA"/>
</dbReference>
<keyword evidence="2" id="KW-1185">Reference proteome</keyword>
<dbReference type="RefSeq" id="WP_157193342.1">
    <property type="nucleotide sequence ID" value="NZ_CP046621.1"/>
</dbReference>
<gene>
    <name evidence="1" type="ORF">GPJ81_17890</name>
</gene>
<dbReference type="Proteomes" id="UP000426235">
    <property type="component" value="Chromosome"/>
</dbReference>
<reference evidence="1" key="1">
    <citation type="submission" date="2019-12" db="EMBL/GenBank/DDBJ databases">
        <title>Hybrid Genome Assemblies of two High G+C Isolates from Undergraduate Microbiology Courses.</title>
        <authorList>
            <person name="Ne Ville C.J."/>
            <person name="Enright D."/>
            <person name="Hernandez I."/>
            <person name="Dodsworth J."/>
            <person name="Orwin P.M."/>
        </authorList>
    </citation>
    <scope>NUCLEOTIDE SEQUENCE [LARGE SCALE GENOMIC DNA]</scope>
    <source>
        <strain evidence="1">Neo</strain>
    </source>
</reference>
<evidence type="ECO:0000313" key="2">
    <source>
        <dbReference type="Proteomes" id="UP000426235"/>
    </source>
</evidence>
<protein>
    <submittedName>
        <fullName evidence="1">Uncharacterized protein</fullName>
    </submittedName>
</protein>